<accession>A0AAN0LTH4</accession>
<name>A0AAN0LTH4_9VIBR</name>
<proteinExistence type="predicted"/>
<reference evidence="1 2" key="1">
    <citation type="journal article" date="2024" name="Elife">
        <title>Polysaccharide breakdown products drive degradation-dispersal cycles of foraging bacteria through changes in metabolism and motility.</title>
        <authorList>
            <person name="Stubbusch A.K."/>
            <person name="Keegstra J.M."/>
            <person name="Schwartzman J."/>
            <person name="Pontrelli S."/>
            <person name="Clerc E.E."/>
            <person name="Stocker R."/>
            <person name="Magnabosco C."/>
            <person name="Schubert O.T."/>
            <person name="Ackermann M."/>
            <person name="D'Souza G.G."/>
        </authorList>
    </citation>
    <scope>NUCLEOTIDE SEQUENCE [LARGE SCALE GENOMIC DNA]</scope>
    <source>
        <strain evidence="1 2">ZF270</strain>
    </source>
</reference>
<organism evidence="1 2">
    <name type="scientific">Vibrio cyclitrophicus ZF270</name>
    <dbReference type="NCBI Taxonomy" id="1136176"/>
    <lineage>
        <taxon>Bacteria</taxon>
        <taxon>Pseudomonadati</taxon>
        <taxon>Pseudomonadota</taxon>
        <taxon>Gammaproteobacteria</taxon>
        <taxon>Vibrionales</taxon>
        <taxon>Vibrionaceae</taxon>
        <taxon>Vibrio</taxon>
    </lineage>
</organism>
<evidence type="ECO:0000313" key="1">
    <source>
        <dbReference type="EMBL" id="WZS86964.1"/>
    </source>
</evidence>
<dbReference type="RefSeq" id="WP_342202988.1">
    <property type="nucleotide sequence ID" value="NZ_CP135176.1"/>
</dbReference>
<dbReference type="AlphaFoldDB" id="A0AAN0LTH4"/>
<dbReference type="Proteomes" id="UP001441914">
    <property type="component" value="Chromosome 1"/>
</dbReference>
<dbReference type="EMBL" id="CP135176">
    <property type="protein sequence ID" value="WZS86964.1"/>
    <property type="molecule type" value="Genomic_DNA"/>
</dbReference>
<gene>
    <name evidence="1" type="ORF">QYQ95_06660</name>
</gene>
<evidence type="ECO:0000313" key="2">
    <source>
        <dbReference type="Proteomes" id="UP001441914"/>
    </source>
</evidence>
<sequence length="179" mass="20731">MLYKLRGKAGLTTNGAKVYWGGKSDNPLLKGFIIFQTFLCHRVYRFPAHPHLSYSDMSSVCAVKERFYNQNMFWHSTWHKASKVGQEFQQYPTPKLNLHCYSNYTYRYINVIDRNSNQHTTVSKSRSKQTLTTRFSKTVNLFWGIFKLGNATGKNSVHKDSVDLLVITQSTRLYSTALL</sequence>
<protein>
    <submittedName>
        <fullName evidence="1">Uncharacterized protein</fullName>
    </submittedName>
</protein>
<keyword evidence="2" id="KW-1185">Reference proteome</keyword>